<feature type="domain" description="GST N-terminal" evidence="1">
    <location>
        <begin position="4"/>
        <end position="84"/>
    </location>
</feature>
<dbReference type="GO" id="GO:0004364">
    <property type="term" value="F:glutathione transferase activity"/>
    <property type="evidence" value="ECO:0007669"/>
    <property type="project" value="TreeGrafter"/>
</dbReference>
<dbReference type="InterPro" id="IPR036249">
    <property type="entry name" value="Thioredoxin-like_sf"/>
</dbReference>
<dbReference type="SUPFAM" id="SSF47616">
    <property type="entry name" value="GST C-terminal domain-like"/>
    <property type="match status" value="1"/>
</dbReference>
<dbReference type="EMBL" id="QUWV01000082">
    <property type="protein sequence ID" value="RFD19694.1"/>
    <property type="molecule type" value="Genomic_DNA"/>
</dbReference>
<dbReference type="Gene3D" id="1.20.1050.10">
    <property type="match status" value="1"/>
</dbReference>
<evidence type="ECO:0000313" key="3">
    <source>
        <dbReference type="Proteomes" id="UP000262371"/>
    </source>
</evidence>
<dbReference type="CDD" id="cd03043">
    <property type="entry name" value="GST_N_1"/>
    <property type="match status" value="1"/>
</dbReference>
<dbReference type="Proteomes" id="UP000262371">
    <property type="component" value="Unassembled WGS sequence"/>
</dbReference>
<dbReference type="PANTHER" id="PTHR42673:SF4">
    <property type="entry name" value="MALEYLACETOACETATE ISOMERASE"/>
    <property type="match status" value="1"/>
</dbReference>
<dbReference type="Gene3D" id="3.40.30.10">
    <property type="entry name" value="Glutaredoxin"/>
    <property type="match status" value="1"/>
</dbReference>
<dbReference type="InterPro" id="IPR040079">
    <property type="entry name" value="Glutathione_S-Trfase"/>
</dbReference>
<protein>
    <submittedName>
        <fullName evidence="2">Glutathione S-transferase family protein</fullName>
    </submittedName>
</protein>
<sequence length="223" mass="24607">MSDGILVIGTRRYSSWSLRGWLAVRLAGLDVREQVIPLADNGETAAIRTISPNGKVPYLEHQGIAVWESLAICEYCAELAPAGLWPADARQRAYARSIASEMHAGFRALRQAMPMNTGRDNRPLADGTTQGIDAEISRIDGIWTEARLDFGAGGPYLFGAAFGMADVMFAPIVSRFLSYGISPSPESQAYMTAVRTHPLVDEWYQKAAQEPKEWRQARFEELA</sequence>
<proteinExistence type="predicted"/>
<dbReference type="InterPro" id="IPR036282">
    <property type="entry name" value="Glutathione-S-Trfase_C_sf"/>
</dbReference>
<dbReference type="RefSeq" id="WP_116703223.1">
    <property type="nucleotide sequence ID" value="NZ_QUWV01000082.1"/>
</dbReference>
<dbReference type="CDD" id="cd03194">
    <property type="entry name" value="GST_C_3"/>
    <property type="match status" value="1"/>
</dbReference>
<organism evidence="2 3">
    <name type="scientific">Komagataeibacter melaceti</name>
    <dbReference type="NCBI Taxonomy" id="2766577"/>
    <lineage>
        <taxon>Bacteria</taxon>
        <taxon>Pseudomonadati</taxon>
        <taxon>Pseudomonadota</taxon>
        <taxon>Alphaproteobacteria</taxon>
        <taxon>Acetobacterales</taxon>
        <taxon>Acetobacteraceae</taxon>
        <taxon>Komagataeibacter</taxon>
    </lineage>
</organism>
<dbReference type="PROSITE" id="PS50404">
    <property type="entry name" value="GST_NTER"/>
    <property type="match status" value="1"/>
</dbReference>
<evidence type="ECO:0000259" key="1">
    <source>
        <dbReference type="PROSITE" id="PS50404"/>
    </source>
</evidence>
<evidence type="ECO:0000313" key="2">
    <source>
        <dbReference type="EMBL" id="RFD19694.1"/>
    </source>
</evidence>
<reference evidence="2 3" key="1">
    <citation type="submission" date="2018-08" db="EMBL/GenBank/DDBJ databases">
        <title>Komagataeibacter sp. AV 382.</title>
        <authorList>
            <person name="Skraban J."/>
            <person name="Trcek J."/>
        </authorList>
    </citation>
    <scope>NUCLEOTIDE SEQUENCE [LARGE SCALE GENOMIC DNA]</scope>
    <source>
        <strain evidence="2 3">AV 382</strain>
    </source>
</reference>
<dbReference type="InterPro" id="IPR004045">
    <property type="entry name" value="Glutathione_S-Trfase_N"/>
</dbReference>
<dbReference type="Pfam" id="PF13409">
    <property type="entry name" value="GST_N_2"/>
    <property type="match status" value="1"/>
</dbReference>
<gene>
    <name evidence="2" type="ORF">DY926_09975</name>
</gene>
<dbReference type="GO" id="GO:0006749">
    <property type="term" value="P:glutathione metabolic process"/>
    <property type="evidence" value="ECO:0007669"/>
    <property type="project" value="TreeGrafter"/>
</dbReference>
<dbReference type="GO" id="GO:0006559">
    <property type="term" value="P:L-phenylalanine catabolic process"/>
    <property type="evidence" value="ECO:0007669"/>
    <property type="project" value="TreeGrafter"/>
</dbReference>
<keyword evidence="3" id="KW-1185">Reference proteome</keyword>
<dbReference type="AlphaFoldDB" id="A0A371YZK2"/>
<dbReference type="SUPFAM" id="SSF52833">
    <property type="entry name" value="Thioredoxin-like"/>
    <property type="match status" value="1"/>
</dbReference>
<accession>A0A371YZK2</accession>
<dbReference type="OrthoDB" id="9799538at2"/>
<keyword evidence="2" id="KW-0808">Transferase</keyword>
<comment type="caution">
    <text evidence="2">The sequence shown here is derived from an EMBL/GenBank/DDBJ whole genome shotgun (WGS) entry which is preliminary data.</text>
</comment>
<name>A0A371YZK2_9PROT</name>
<dbReference type="PANTHER" id="PTHR42673">
    <property type="entry name" value="MALEYLACETOACETATE ISOMERASE"/>
    <property type="match status" value="1"/>
</dbReference>
<dbReference type="SFLD" id="SFLDS00019">
    <property type="entry name" value="Glutathione_Transferase_(cytos"/>
    <property type="match status" value="1"/>
</dbReference>
<dbReference type="GO" id="GO:0016034">
    <property type="term" value="F:maleylacetoacetate isomerase activity"/>
    <property type="evidence" value="ECO:0007669"/>
    <property type="project" value="TreeGrafter"/>
</dbReference>